<organism evidence="2">
    <name type="scientific">Anguilla anguilla</name>
    <name type="common">European freshwater eel</name>
    <name type="synonym">Muraena anguilla</name>
    <dbReference type="NCBI Taxonomy" id="7936"/>
    <lineage>
        <taxon>Eukaryota</taxon>
        <taxon>Metazoa</taxon>
        <taxon>Chordata</taxon>
        <taxon>Craniata</taxon>
        <taxon>Vertebrata</taxon>
        <taxon>Euteleostomi</taxon>
        <taxon>Actinopterygii</taxon>
        <taxon>Neopterygii</taxon>
        <taxon>Teleostei</taxon>
        <taxon>Anguilliformes</taxon>
        <taxon>Anguillidae</taxon>
        <taxon>Anguilla</taxon>
    </lineage>
</organism>
<accession>A0A0E9XVT7</accession>
<dbReference type="AlphaFoldDB" id="A0A0E9XVT7"/>
<protein>
    <submittedName>
        <fullName evidence="2">Uncharacterized protein</fullName>
    </submittedName>
</protein>
<reference evidence="2" key="1">
    <citation type="submission" date="2014-11" db="EMBL/GenBank/DDBJ databases">
        <authorList>
            <person name="Amaro Gonzalez C."/>
        </authorList>
    </citation>
    <scope>NUCLEOTIDE SEQUENCE</scope>
</reference>
<dbReference type="EMBL" id="GBXM01001745">
    <property type="protein sequence ID" value="JAI06833.1"/>
    <property type="molecule type" value="Transcribed_RNA"/>
</dbReference>
<reference evidence="2" key="2">
    <citation type="journal article" date="2015" name="Fish Shellfish Immunol.">
        <title>Early steps in the European eel (Anguilla anguilla)-Vibrio vulnificus interaction in the gills: Role of the RtxA13 toxin.</title>
        <authorList>
            <person name="Callol A."/>
            <person name="Pajuelo D."/>
            <person name="Ebbesson L."/>
            <person name="Teles M."/>
            <person name="MacKenzie S."/>
            <person name="Amaro C."/>
        </authorList>
    </citation>
    <scope>NUCLEOTIDE SEQUENCE</scope>
</reference>
<feature type="region of interest" description="Disordered" evidence="1">
    <location>
        <begin position="50"/>
        <end position="84"/>
    </location>
</feature>
<sequence length="84" mass="9626">MQKVRQVLDPYTESLDIRALQRALRRMHWKLMDTLFVSVEQLLSHLQDQLGPSTEELQGESGGERGGVREICIAPGKNPRKRNL</sequence>
<proteinExistence type="predicted"/>
<dbReference type="SUPFAM" id="SSF58113">
    <property type="entry name" value="Apolipoprotein A-I"/>
    <property type="match status" value="1"/>
</dbReference>
<evidence type="ECO:0000313" key="2">
    <source>
        <dbReference type="EMBL" id="JAI06833.1"/>
    </source>
</evidence>
<name>A0A0E9XVT7_ANGAN</name>
<evidence type="ECO:0000256" key="1">
    <source>
        <dbReference type="SAM" id="MobiDB-lite"/>
    </source>
</evidence>